<keyword evidence="1" id="KW-0863">Zinc-finger</keyword>
<dbReference type="PANTHER" id="PTHR22635">
    <property type="entry name" value="RING FINGER PROTEIN 207"/>
    <property type="match status" value="1"/>
</dbReference>
<keyword evidence="1" id="KW-0479">Metal-binding</keyword>
<evidence type="ECO:0000313" key="3">
    <source>
        <dbReference type="EMBL" id="CAG7673093.1"/>
    </source>
</evidence>
<dbReference type="AlphaFoldDB" id="A0A8J2JPH5"/>
<dbReference type="EMBL" id="CAJVCH010012245">
    <property type="protein sequence ID" value="CAG7673093.1"/>
    <property type="molecule type" value="Genomic_DNA"/>
</dbReference>
<protein>
    <recommendedName>
        <fullName evidence="2">B box-type domain-containing protein</fullName>
    </recommendedName>
</protein>
<accession>A0A8J2JPH5</accession>
<feature type="domain" description="B box-type" evidence="2">
    <location>
        <begin position="31"/>
        <end position="74"/>
    </location>
</feature>
<proteinExistence type="predicted"/>
<name>A0A8J2JPH5_9HEXA</name>
<comment type="caution">
    <text evidence="3">The sequence shown here is derived from an EMBL/GenBank/DDBJ whole genome shotgun (WGS) entry which is preliminary data.</text>
</comment>
<keyword evidence="1" id="KW-0862">Zinc</keyword>
<dbReference type="InterPro" id="IPR039320">
    <property type="entry name" value="RNF207"/>
</dbReference>
<dbReference type="Pfam" id="PF00643">
    <property type="entry name" value="zf-B_box"/>
    <property type="match status" value="1"/>
</dbReference>
<dbReference type="PROSITE" id="PS50119">
    <property type="entry name" value="ZF_BBOX"/>
    <property type="match status" value="1"/>
</dbReference>
<dbReference type="InterPro" id="IPR000315">
    <property type="entry name" value="Znf_B-box"/>
</dbReference>
<dbReference type="CDD" id="cd19814">
    <property type="entry name" value="Bbox1_RNF207-like"/>
    <property type="match status" value="1"/>
</dbReference>
<dbReference type="OrthoDB" id="9049620at2759"/>
<keyword evidence="4" id="KW-1185">Reference proteome</keyword>
<dbReference type="Proteomes" id="UP000708208">
    <property type="component" value="Unassembled WGS sequence"/>
</dbReference>
<reference evidence="3" key="1">
    <citation type="submission" date="2021-06" db="EMBL/GenBank/DDBJ databases">
        <authorList>
            <person name="Hodson N. C."/>
            <person name="Mongue J. A."/>
            <person name="Jaron S. K."/>
        </authorList>
    </citation>
    <scope>NUCLEOTIDE SEQUENCE</scope>
</reference>
<dbReference type="GO" id="GO:0044325">
    <property type="term" value="F:transmembrane transporter binding"/>
    <property type="evidence" value="ECO:0007669"/>
    <property type="project" value="TreeGrafter"/>
</dbReference>
<dbReference type="PANTHER" id="PTHR22635:SF0">
    <property type="entry name" value="RING FINGER PROTEIN 207"/>
    <property type="match status" value="1"/>
</dbReference>
<sequence length="288" mass="32356">KVTPLKDGIGPPADVLLRFLLQASTDIQPPCANCDKKGRPPMFYCNTCGQALCNGCREETHRAKMFSAHDIIPVSKYTKETPKKCSVHGEQYIMFSTVQKSMLCINCYRDTAMESRLHCVDLETAYSQGCRKLDRAVLSLRDLQVAVRDGITMLKNVLEELRRNSDSEKSAVNAVVQTIHDALTKTQENLLRDVDCQMEGKDKVIRGQLAQLCSVLPTIKLHLTMCATIANAASKYDFLDLAYPLIDRLTAITHMGYPIRQVFLSHFLIMHFHPQAGSHHFLQPLHPA</sequence>
<evidence type="ECO:0000256" key="1">
    <source>
        <dbReference type="PROSITE-ProRule" id="PRU00024"/>
    </source>
</evidence>
<feature type="non-terminal residue" evidence="3">
    <location>
        <position position="1"/>
    </location>
</feature>
<evidence type="ECO:0000313" key="4">
    <source>
        <dbReference type="Proteomes" id="UP000708208"/>
    </source>
</evidence>
<dbReference type="SMART" id="SM00336">
    <property type="entry name" value="BBOX"/>
    <property type="match status" value="1"/>
</dbReference>
<gene>
    <name evidence="3" type="ORF">AFUS01_LOCUS2155</name>
</gene>
<evidence type="ECO:0000259" key="2">
    <source>
        <dbReference type="PROSITE" id="PS50119"/>
    </source>
</evidence>
<dbReference type="GO" id="GO:0030544">
    <property type="term" value="F:Hsp70 protein binding"/>
    <property type="evidence" value="ECO:0007669"/>
    <property type="project" value="InterPro"/>
</dbReference>
<dbReference type="GO" id="GO:0008270">
    <property type="term" value="F:zinc ion binding"/>
    <property type="evidence" value="ECO:0007669"/>
    <property type="project" value="UniProtKB-KW"/>
</dbReference>
<dbReference type="GO" id="GO:0048471">
    <property type="term" value="C:perinuclear region of cytoplasm"/>
    <property type="evidence" value="ECO:0007669"/>
    <property type="project" value="TreeGrafter"/>
</dbReference>
<organism evidence="3 4">
    <name type="scientific">Allacma fusca</name>
    <dbReference type="NCBI Taxonomy" id="39272"/>
    <lineage>
        <taxon>Eukaryota</taxon>
        <taxon>Metazoa</taxon>
        <taxon>Ecdysozoa</taxon>
        <taxon>Arthropoda</taxon>
        <taxon>Hexapoda</taxon>
        <taxon>Collembola</taxon>
        <taxon>Symphypleona</taxon>
        <taxon>Sminthuridae</taxon>
        <taxon>Allacma</taxon>
    </lineage>
</organism>